<accession>A0A381UFN3</accession>
<feature type="transmembrane region" description="Helical" evidence="5">
    <location>
        <begin position="200"/>
        <end position="220"/>
    </location>
</feature>
<feature type="transmembrane region" description="Helical" evidence="5">
    <location>
        <begin position="130"/>
        <end position="151"/>
    </location>
</feature>
<dbReference type="InterPro" id="IPR044878">
    <property type="entry name" value="UbiA_sf"/>
</dbReference>
<reference evidence="6" key="1">
    <citation type="submission" date="2018-05" db="EMBL/GenBank/DDBJ databases">
        <authorList>
            <person name="Lanie J.A."/>
            <person name="Ng W.-L."/>
            <person name="Kazmierczak K.M."/>
            <person name="Andrzejewski T.M."/>
            <person name="Davidsen T.M."/>
            <person name="Wayne K.J."/>
            <person name="Tettelin H."/>
            <person name="Glass J.I."/>
            <person name="Rusch D."/>
            <person name="Podicherti R."/>
            <person name="Tsui H.-C.T."/>
            <person name="Winkler M.E."/>
        </authorList>
    </citation>
    <scope>NUCLEOTIDE SEQUENCE</scope>
</reference>
<dbReference type="GO" id="GO:0016020">
    <property type="term" value="C:membrane"/>
    <property type="evidence" value="ECO:0007669"/>
    <property type="project" value="UniProtKB-SubCell"/>
</dbReference>
<proteinExistence type="predicted"/>
<dbReference type="PANTHER" id="PTHR42723:SF1">
    <property type="entry name" value="CHLOROPHYLL SYNTHASE, CHLOROPLASTIC"/>
    <property type="match status" value="1"/>
</dbReference>
<evidence type="ECO:0008006" key="7">
    <source>
        <dbReference type="Google" id="ProtNLM"/>
    </source>
</evidence>
<dbReference type="Pfam" id="PF01040">
    <property type="entry name" value="UbiA"/>
    <property type="match status" value="1"/>
</dbReference>
<dbReference type="PANTHER" id="PTHR42723">
    <property type="entry name" value="CHLOROPHYLL SYNTHASE"/>
    <property type="match status" value="1"/>
</dbReference>
<name>A0A381UFN3_9ZZZZ</name>
<dbReference type="InterPro" id="IPR050475">
    <property type="entry name" value="Prenyltransferase_related"/>
</dbReference>
<evidence type="ECO:0000256" key="4">
    <source>
        <dbReference type="ARBA" id="ARBA00023136"/>
    </source>
</evidence>
<keyword evidence="4 5" id="KW-0472">Membrane</keyword>
<feature type="transmembrane region" description="Helical" evidence="5">
    <location>
        <begin position="226"/>
        <end position="248"/>
    </location>
</feature>
<protein>
    <recommendedName>
        <fullName evidence="7">Geranylgeranylglycerol-phosphate geranylgeranyltransferase</fullName>
    </recommendedName>
</protein>
<dbReference type="Gene3D" id="1.20.120.1780">
    <property type="entry name" value="UbiA prenyltransferase"/>
    <property type="match status" value="1"/>
</dbReference>
<evidence type="ECO:0000256" key="2">
    <source>
        <dbReference type="ARBA" id="ARBA00022692"/>
    </source>
</evidence>
<evidence type="ECO:0000256" key="3">
    <source>
        <dbReference type="ARBA" id="ARBA00022989"/>
    </source>
</evidence>
<feature type="transmembrane region" description="Helical" evidence="5">
    <location>
        <begin position="37"/>
        <end position="56"/>
    </location>
</feature>
<feature type="transmembrane region" description="Helical" evidence="5">
    <location>
        <begin position="82"/>
        <end position="100"/>
    </location>
</feature>
<feature type="transmembrane region" description="Helical" evidence="5">
    <location>
        <begin position="260"/>
        <end position="278"/>
    </location>
</feature>
<sequence length="280" mass="30237">MTTLIYHIKLLRPLNVLISGVAMVIASAILGKVHETTTVLFVVTVVMCYTGAANALNDMMDYEIDLVNRPLRPIPSGRVQKQTALIISMILFSIGSVLCLQLPETAKVISILIAMPLMVIYSKDLKGKPLIGNIIIAFILGVSFLFCGAAHNNTAPMWIPMMLAFGLTLVREIVKDIADIEGDRSVGLRTFPIATGIDRAIQLTIFLSVCIGIGSFLPYMNGTYGLWYGILLILGVEIPLSVVVVLLLNNPGISSATHGARILKFSTLMGLIAIYAGTFS</sequence>
<comment type="subcellular location">
    <subcellularLocation>
        <location evidence="1">Membrane</location>
        <topology evidence="1">Multi-pass membrane protein</topology>
    </subcellularLocation>
</comment>
<keyword evidence="3 5" id="KW-1133">Transmembrane helix</keyword>
<dbReference type="CDD" id="cd13961">
    <property type="entry name" value="PT_UbiA_DGGGPS"/>
    <property type="match status" value="1"/>
</dbReference>
<keyword evidence="2 5" id="KW-0812">Transmembrane</keyword>
<evidence type="ECO:0000256" key="1">
    <source>
        <dbReference type="ARBA" id="ARBA00004141"/>
    </source>
</evidence>
<dbReference type="EMBL" id="UINC01006352">
    <property type="protein sequence ID" value="SVA27012.1"/>
    <property type="molecule type" value="Genomic_DNA"/>
</dbReference>
<dbReference type="AlphaFoldDB" id="A0A381UFN3"/>
<dbReference type="Gene3D" id="1.10.357.140">
    <property type="entry name" value="UbiA prenyltransferase"/>
    <property type="match status" value="1"/>
</dbReference>
<evidence type="ECO:0000256" key="5">
    <source>
        <dbReference type="SAM" id="Phobius"/>
    </source>
</evidence>
<feature type="transmembrane region" description="Helical" evidence="5">
    <location>
        <begin position="12"/>
        <end position="31"/>
    </location>
</feature>
<dbReference type="GO" id="GO:0016765">
    <property type="term" value="F:transferase activity, transferring alkyl or aryl (other than methyl) groups"/>
    <property type="evidence" value="ECO:0007669"/>
    <property type="project" value="InterPro"/>
</dbReference>
<organism evidence="6">
    <name type="scientific">marine metagenome</name>
    <dbReference type="NCBI Taxonomy" id="408172"/>
    <lineage>
        <taxon>unclassified sequences</taxon>
        <taxon>metagenomes</taxon>
        <taxon>ecological metagenomes</taxon>
    </lineage>
</organism>
<dbReference type="InterPro" id="IPR000537">
    <property type="entry name" value="UbiA_prenyltransferase"/>
</dbReference>
<gene>
    <name evidence="6" type="ORF">METZ01_LOCUS79866</name>
</gene>
<evidence type="ECO:0000313" key="6">
    <source>
        <dbReference type="EMBL" id="SVA27012.1"/>
    </source>
</evidence>